<evidence type="ECO:0008006" key="2">
    <source>
        <dbReference type="Google" id="ProtNLM"/>
    </source>
</evidence>
<comment type="caution">
    <text evidence="1">The sequence shown here is derived from an EMBL/GenBank/DDBJ whole genome shotgun (WGS) entry which is preliminary data.</text>
</comment>
<gene>
    <name evidence="1" type="ORF">LCGC14_0161690</name>
</gene>
<dbReference type="Gene3D" id="3.20.20.210">
    <property type="match status" value="1"/>
</dbReference>
<organism evidence="1">
    <name type="scientific">marine sediment metagenome</name>
    <dbReference type="NCBI Taxonomy" id="412755"/>
    <lineage>
        <taxon>unclassified sequences</taxon>
        <taxon>metagenomes</taxon>
        <taxon>ecological metagenomes</taxon>
    </lineage>
</organism>
<evidence type="ECO:0000313" key="1">
    <source>
        <dbReference type="EMBL" id="KKN96919.1"/>
    </source>
</evidence>
<protein>
    <recommendedName>
        <fullName evidence="2">Uroporphyrinogen decarboxylase (URO-D) domain-containing protein</fullName>
    </recommendedName>
</protein>
<reference evidence="1" key="1">
    <citation type="journal article" date="2015" name="Nature">
        <title>Complex archaea that bridge the gap between prokaryotes and eukaryotes.</title>
        <authorList>
            <person name="Spang A."/>
            <person name="Saw J.H."/>
            <person name="Jorgensen S.L."/>
            <person name="Zaremba-Niedzwiedzka K."/>
            <person name="Martijn J."/>
            <person name="Lind A.E."/>
            <person name="van Eijk R."/>
            <person name="Schleper C."/>
            <person name="Guy L."/>
            <person name="Ettema T.J."/>
        </authorList>
    </citation>
    <scope>NUCLEOTIDE SEQUENCE</scope>
</reference>
<proteinExistence type="predicted"/>
<dbReference type="EMBL" id="LAZR01000061">
    <property type="protein sequence ID" value="KKN96919.1"/>
    <property type="molecule type" value="Genomic_DNA"/>
</dbReference>
<sequence length="354" mass="39367">MVSFDEARAILSDPELAARRDTYFERMQAVFDGGADDREEAFVLFGAQVGVEAEPGKDFQADLEAAVCELAAEADLLRDEKVFRPLIFSVSAYGVHFVDRIFGSHGYAAADESLRYVHNDIGELPVPDVDNDPGWRIVREATKAFLAMDLAVPVFVGTCMSSALNQAMNLYSERFLLGLLDKPEGARRDLRVIVDVIKQLHQWYLDTVPRWQLQGAAPTVRAQPPGYGQIDGCSTHLLGPGQYRDFIAELDEEVLSLYPKGGMIHLCGNHIRHIRTWAQMSSLKSVQLSSVANEEVEAHVQGLRSDQVIYVGPTDVLPLERIMDATGEYRVILAADIQPPQRREPKIGRDRTSA</sequence>
<dbReference type="AlphaFoldDB" id="A0A0F9UYV7"/>
<accession>A0A0F9UYV7</accession>
<name>A0A0F9UYV7_9ZZZZ</name>
<dbReference type="InterPro" id="IPR038071">
    <property type="entry name" value="UROD/MetE-like_sf"/>
</dbReference>